<dbReference type="InterPro" id="IPR011206">
    <property type="entry name" value="Citrate_lyase_beta/mcl1/mcl2"/>
</dbReference>
<organism evidence="7 8">
    <name type="scientific">Paraburkholderia madseniana</name>
    <dbReference type="NCBI Taxonomy" id="2599607"/>
    <lineage>
        <taxon>Bacteria</taxon>
        <taxon>Pseudomonadati</taxon>
        <taxon>Pseudomonadota</taxon>
        <taxon>Betaproteobacteria</taxon>
        <taxon>Burkholderiales</taxon>
        <taxon>Burkholderiaceae</taxon>
        <taxon>Paraburkholderia</taxon>
    </lineage>
</organism>
<dbReference type="InterPro" id="IPR015813">
    <property type="entry name" value="Pyrv/PenolPyrv_kinase-like_dom"/>
</dbReference>
<comment type="caution">
    <text evidence="7">The sequence shown here is derived from an EMBL/GenBank/DDBJ whole genome shotgun (WGS) entry which is preliminary data.</text>
</comment>
<keyword evidence="2 5" id="KW-0479">Metal-binding</keyword>
<gene>
    <name evidence="7" type="ORF">FSO04_20025</name>
</gene>
<dbReference type="Pfam" id="PF03328">
    <property type="entry name" value="HpcH_HpaI"/>
    <property type="match status" value="1"/>
</dbReference>
<evidence type="ECO:0000256" key="2">
    <source>
        <dbReference type="ARBA" id="ARBA00022723"/>
    </source>
</evidence>
<feature type="binding site" evidence="4">
    <location>
        <position position="130"/>
    </location>
    <ligand>
        <name>substrate</name>
    </ligand>
</feature>
<dbReference type="RefSeq" id="WP_154561689.1">
    <property type="nucleotide sequence ID" value="NZ_JAQQFJ010000009.1"/>
</dbReference>
<dbReference type="GO" id="GO:0000287">
    <property type="term" value="F:magnesium ion binding"/>
    <property type="evidence" value="ECO:0007669"/>
    <property type="project" value="TreeGrafter"/>
</dbReference>
<dbReference type="InterPro" id="IPR040442">
    <property type="entry name" value="Pyrv_kinase-like_dom_sf"/>
</dbReference>
<proteinExistence type="predicted"/>
<keyword evidence="3 5" id="KW-0460">Magnesium</keyword>
<dbReference type="PANTHER" id="PTHR32308">
    <property type="entry name" value="LYASE BETA SUBUNIT, PUTATIVE (AFU_ORTHOLOGUE AFUA_4G13030)-RELATED"/>
    <property type="match status" value="1"/>
</dbReference>
<dbReference type="EMBL" id="VOSW01000036">
    <property type="protein sequence ID" value="KAE8758209.1"/>
    <property type="molecule type" value="Genomic_DNA"/>
</dbReference>
<dbReference type="InterPro" id="IPR005000">
    <property type="entry name" value="Aldolase/citrate-lyase_domain"/>
</dbReference>
<accession>A0A6N6WDY5</accession>
<evidence type="ECO:0000256" key="3">
    <source>
        <dbReference type="ARBA" id="ARBA00022842"/>
    </source>
</evidence>
<dbReference type="AlphaFoldDB" id="A0A6N6WDY5"/>
<dbReference type="PANTHER" id="PTHR32308:SF0">
    <property type="entry name" value="HPCH_HPAI ALDOLASE_CITRATE LYASE DOMAIN-CONTAINING PROTEIN"/>
    <property type="match status" value="1"/>
</dbReference>
<evidence type="ECO:0000256" key="1">
    <source>
        <dbReference type="ARBA" id="ARBA00001946"/>
    </source>
</evidence>
<evidence type="ECO:0000313" key="8">
    <source>
        <dbReference type="Proteomes" id="UP000463700"/>
    </source>
</evidence>
<feature type="binding site" evidence="5">
    <location>
        <position position="157"/>
    </location>
    <ligand>
        <name>Mg(2+)</name>
        <dbReference type="ChEBI" id="CHEBI:18420"/>
    </ligand>
</feature>
<dbReference type="GO" id="GO:0016829">
    <property type="term" value="F:lyase activity"/>
    <property type="evidence" value="ECO:0007669"/>
    <property type="project" value="UniProtKB-KW"/>
</dbReference>
<protein>
    <submittedName>
        <fullName evidence="7">CoA ester lyase</fullName>
    </submittedName>
</protein>
<dbReference type="Gene3D" id="3.20.20.60">
    <property type="entry name" value="Phosphoenolpyruvate-binding domains"/>
    <property type="match status" value="1"/>
</dbReference>
<dbReference type="GO" id="GO:0006107">
    <property type="term" value="P:oxaloacetate metabolic process"/>
    <property type="evidence" value="ECO:0007669"/>
    <property type="project" value="TreeGrafter"/>
</dbReference>
<dbReference type="OrthoDB" id="348111at2"/>
<evidence type="ECO:0000313" key="7">
    <source>
        <dbReference type="EMBL" id="KAE8758209.1"/>
    </source>
</evidence>
<dbReference type="PIRSF" id="PIRSF015582">
    <property type="entry name" value="Cit_lyase_B"/>
    <property type="match status" value="1"/>
</dbReference>
<feature type="binding site" evidence="5">
    <location>
        <position position="130"/>
    </location>
    <ligand>
        <name>Mg(2+)</name>
        <dbReference type="ChEBI" id="CHEBI:18420"/>
    </ligand>
</feature>
<comment type="cofactor">
    <cofactor evidence="1">
        <name>Mg(2+)</name>
        <dbReference type="ChEBI" id="CHEBI:18420"/>
    </cofactor>
</comment>
<evidence type="ECO:0000259" key="6">
    <source>
        <dbReference type="Pfam" id="PF03328"/>
    </source>
</evidence>
<sequence length="289" mass="30199">MKLRSMLFVPADSERKLDKALGSRADALILDLEDAVAPARKPAAREAAAVFVAAQAKALPASLFVRINPLDSGLALDDLAAVVVPGLAGIMLPKTTSAEDVRRLGLYLDALESRAGMARGTVHVVPVATETAQAMLTMASFVPGIPRLAALTWGAEDLSAALGAISNREADGSLSPLYVFANSMCLCAAAAAGVDAIDTLHADFRDRDGLAAACAVARRRGFRGKIAIHPDQVDIINEAFTPSEAEIAAARRIVDAFAAQPQAGTLSIDGVMVDLPHLKQARRTLGLDD</sequence>
<evidence type="ECO:0000256" key="5">
    <source>
        <dbReference type="PIRSR" id="PIRSR015582-2"/>
    </source>
</evidence>
<feature type="binding site" evidence="4">
    <location>
        <position position="66"/>
    </location>
    <ligand>
        <name>substrate</name>
    </ligand>
</feature>
<dbReference type="Proteomes" id="UP000463700">
    <property type="component" value="Unassembled WGS sequence"/>
</dbReference>
<reference evidence="7 8" key="1">
    <citation type="journal article" date="2020" name="Int. J. Syst. Evol. Microbiol.">
        <title>Paraburkholderia madseniana sp. nov., a phenolic acid-degrading bacterium isolated from acidic forest soil.</title>
        <authorList>
            <person name="Wilhelm R.C."/>
            <person name="Murphy S.J.L."/>
            <person name="Feriancek N.M."/>
            <person name="Karasz D.C."/>
            <person name="DeRito C.M."/>
            <person name="Newman J.D."/>
            <person name="Buckley D.H."/>
        </authorList>
    </citation>
    <scope>NUCLEOTIDE SEQUENCE [LARGE SCALE GENOMIC DNA]</scope>
    <source>
        <strain evidence="7 8">RP11</strain>
    </source>
</reference>
<keyword evidence="7" id="KW-0456">Lyase</keyword>
<feature type="domain" description="HpcH/HpaI aldolase/citrate lyase" evidence="6">
    <location>
        <begin position="4"/>
        <end position="230"/>
    </location>
</feature>
<evidence type="ECO:0000256" key="4">
    <source>
        <dbReference type="PIRSR" id="PIRSR015582-1"/>
    </source>
</evidence>
<dbReference type="SUPFAM" id="SSF51621">
    <property type="entry name" value="Phosphoenolpyruvate/pyruvate domain"/>
    <property type="match status" value="1"/>
</dbReference>
<name>A0A6N6WDY5_9BURK</name>